<reference evidence="1" key="3">
    <citation type="submission" date="2023-05" db="EMBL/GenBank/DDBJ databases">
        <authorList>
            <person name="Smith C.H."/>
        </authorList>
    </citation>
    <scope>NUCLEOTIDE SEQUENCE</scope>
    <source>
        <strain evidence="1">CHS0354</strain>
        <tissue evidence="1">Mantle</tissue>
    </source>
</reference>
<name>A0AAE0S7N5_9BIVA</name>
<dbReference type="Proteomes" id="UP001195483">
    <property type="component" value="Unassembled WGS sequence"/>
</dbReference>
<accession>A0AAE0S7N5</accession>
<gene>
    <name evidence="1" type="ORF">CHS0354_016963</name>
</gene>
<keyword evidence="2" id="KW-1185">Reference proteome</keyword>
<reference evidence="1" key="1">
    <citation type="journal article" date="2021" name="Genome Biol. Evol.">
        <title>A High-Quality Reference Genome for a Parasitic Bivalve with Doubly Uniparental Inheritance (Bivalvia: Unionida).</title>
        <authorList>
            <person name="Smith C.H."/>
        </authorList>
    </citation>
    <scope>NUCLEOTIDE SEQUENCE</scope>
    <source>
        <strain evidence="1">CHS0354</strain>
    </source>
</reference>
<sequence length="64" mass="6655">MASRRPKASSMALNIAEAGATSVGQKVDSTSMGIVQEALISSVSLFVVEYGVEQNEANLSAHSE</sequence>
<evidence type="ECO:0000313" key="1">
    <source>
        <dbReference type="EMBL" id="KAK3586788.1"/>
    </source>
</evidence>
<evidence type="ECO:0000313" key="2">
    <source>
        <dbReference type="Proteomes" id="UP001195483"/>
    </source>
</evidence>
<dbReference type="EMBL" id="JAEAOA010001041">
    <property type="protein sequence ID" value="KAK3586788.1"/>
    <property type="molecule type" value="Genomic_DNA"/>
</dbReference>
<comment type="caution">
    <text evidence="1">The sequence shown here is derived from an EMBL/GenBank/DDBJ whole genome shotgun (WGS) entry which is preliminary data.</text>
</comment>
<protein>
    <submittedName>
        <fullName evidence="1">Uncharacterized protein</fullName>
    </submittedName>
</protein>
<reference evidence="1" key="2">
    <citation type="journal article" date="2021" name="Genome Biol. Evol.">
        <title>Developing a high-quality reference genome for a parasitic bivalve with doubly uniparental inheritance (Bivalvia: Unionida).</title>
        <authorList>
            <person name="Smith C.H."/>
        </authorList>
    </citation>
    <scope>NUCLEOTIDE SEQUENCE</scope>
    <source>
        <strain evidence="1">CHS0354</strain>
        <tissue evidence="1">Mantle</tissue>
    </source>
</reference>
<proteinExistence type="predicted"/>
<dbReference type="AlphaFoldDB" id="A0AAE0S7N5"/>
<organism evidence="1 2">
    <name type="scientific">Potamilus streckersoni</name>
    <dbReference type="NCBI Taxonomy" id="2493646"/>
    <lineage>
        <taxon>Eukaryota</taxon>
        <taxon>Metazoa</taxon>
        <taxon>Spiralia</taxon>
        <taxon>Lophotrochozoa</taxon>
        <taxon>Mollusca</taxon>
        <taxon>Bivalvia</taxon>
        <taxon>Autobranchia</taxon>
        <taxon>Heteroconchia</taxon>
        <taxon>Palaeoheterodonta</taxon>
        <taxon>Unionida</taxon>
        <taxon>Unionoidea</taxon>
        <taxon>Unionidae</taxon>
        <taxon>Ambleminae</taxon>
        <taxon>Lampsilini</taxon>
        <taxon>Potamilus</taxon>
    </lineage>
</organism>